<dbReference type="RefSeq" id="WP_183344494.1">
    <property type="nucleotide sequence ID" value="NZ_JACHNU010000007.1"/>
</dbReference>
<gene>
    <name evidence="2" type="ORF">BDZ31_004054</name>
</gene>
<evidence type="ECO:0000259" key="1">
    <source>
        <dbReference type="Pfam" id="PF13649"/>
    </source>
</evidence>
<protein>
    <submittedName>
        <fullName evidence="2">SAM-dependent methyltransferase</fullName>
    </submittedName>
</protein>
<feature type="domain" description="Methyltransferase" evidence="1">
    <location>
        <begin position="50"/>
        <end position="149"/>
    </location>
</feature>
<sequence>MSDAHQLDPEILTHYELGLEHARLETVSRIEGVRTRELLQRLLPAPPAVVLDVGGGAGVHALPLARDGYEVHLLDAVPLHVEQARAASAAQEADGDDGLASARAGDARALPWEDGSADAVLLLGPLYHLDGDGRAAALAEARRVLRPRGVLLAAAVSRFASTLDGIHARALADPVFAGMCAHTVATGEHRNLDGRAEWFTTAHFHHPDELWDEVAVAGFEVDGVIAIEGPASFVRDEGWWLDDPERRERLLEAVRRVEREPSVLGASAHLLAVGRA</sequence>
<dbReference type="Gene3D" id="3.40.50.150">
    <property type="entry name" value="Vaccinia Virus protein VP39"/>
    <property type="match status" value="1"/>
</dbReference>
<accession>A0A840IJW6</accession>
<organism evidence="2 3">
    <name type="scientific">Conexibacter arvalis</name>
    <dbReference type="NCBI Taxonomy" id="912552"/>
    <lineage>
        <taxon>Bacteria</taxon>
        <taxon>Bacillati</taxon>
        <taxon>Actinomycetota</taxon>
        <taxon>Thermoleophilia</taxon>
        <taxon>Solirubrobacterales</taxon>
        <taxon>Conexibacteraceae</taxon>
        <taxon>Conexibacter</taxon>
    </lineage>
</organism>
<evidence type="ECO:0000313" key="2">
    <source>
        <dbReference type="EMBL" id="MBB4664443.1"/>
    </source>
</evidence>
<name>A0A840IJW6_9ACTN</name>
<dbReference type="GO" id="GO:0008168">
    <property type="term" value="F:methyltransferase activity"/>
    <property type="evidence" value="ECO:0007669"/>
    <property type="project" value="UniProtKB-KW"/>
</dbReference>
<dbReference type="GO" id="GO:0032259">
    <property type="term" value="P:methylation"/>
    <property type="evidence" value="ECO:0007669"/>
    <property type="project" value="UniProtKB-KW"/>
</dbReference>
<keyword evidence="3" id="KW-1185">Reference proteome</keyword>
<keyword evidence="2" id="KW-0808">Transferase</keyword>
<dbReference type="InterPro" id="IPR029063">
    <property type="entry name" value="SAM-dependent_MTases_sf"/>
</dbReference>
<dbReference type="Proteomes" id="UP000585272">
    <property type="component" value="Unassembled WGS sequence"/>
</dbReference>
<keyword evidence="2" id="KW-0489">Methyltransferase</keyword>
<dbReference type="SUPFAM" id="SSF53335">
    <property type="entry name" value="S-adenosyl-L-methionine-dependent methyltransferases"/>
    <property type="match status" value="1"/>
</dbReference>
<dbReference type="InterPro" id="IPR041698">
    <property type="entry name" value="Methyltransf_25"/>
</dbReference>
<dbReference type="AlphaFoldDB" id="A0A840IJW6"/>
<dbReference type="CDD" id="cd02440">
    <property type="entry name" value="AdoMet_MTases"/>
    <property type="match status" value="1"/>
</dbReference>
<evidence type="ECO:0000313" key="3">
    <source>
        <dbReference type="Proteomes" id="UP000585272"/>
    </source>
</evidence>
<dbReference type="Pfam" id="PF13649">
    <property type="entry name" value="Methyltransf_25"/>
    <property type="match status" value="1"/>
</dbReference>
<comment type="caution">
    <text evidence="2">The sequence shown here is derived from an EMBL/GenBank/DDBJ whole genome shotgun (WGS) entry which is preliminary data.</text>
</comment>
<proteinExistence type="predicted"/>
<dbReference type="EMBL" id="JACHNU010000007">
    <property type="protein sequence ID" value="MBB4664443.1"/>
    <property type="molecule type" value="Genomic_DNA"/>
</dbReference>
<reference evidence="2 3" key="1">
    <citation type="submission" date="2020-08" db="EMBL/GenBank/DDBJ databases">
        <title>Genomic Encyclopedia of Archaeal and Bacterial Type Strains, Phase II (KMG-II): from individual species to whole genera.</title>
        <authorList>
            <person name="Goeker M."/>
        </authorList>
    </citation>
    <scope>NUCLEOTIDE SEQUENCE [LARGE SCALE GENOMIC DNA]</scope>
    <source>
        <strain evidence="2 3">DSM 23288</strain>
    </source>
</reference>